<dbReference type="PANTHER" id="PTHR47654">
    <property type="entry name" value="ZN(II)2CYS6 TRANSCRIPTION FACTOR (EUROFUNG)-RELATED"/>
    <property type="match status" value="1"/>
</dbReference>
<dbReference type="PANTHER" id="PTHR47654:SF3">
    <property type="entry name" value="ZN(II)2CYS6 TRANSCRIPTION FACTOR (EUROFUNG)"/>
    <property type="match status" value="1"/>
</dbReference>
<dbReference type="PROSITE" id="PS50048">
    <property type="entry name" value="ZN2_CY6_FUNGAL_2"/>
    <property type="match status" value="1"/>
</dbReference>
<feature type="compositionally biased region" description="Low complexity" evidence="6">
    <location>
        <begin position="173"/>
        <end position="187"/>
    </location>
</feature>
<feature type="region of interest" description="Disordered" evidence="6">
    <location>
        <begin position="1"/>
        <end position="67"/>
    </location>
</feature>
<evidence type="ECO:0000313" key="9">
    <source>
        <dbReference type="Proteomes" id="UP000326565"/>
    </source>
</evidence>
<dbReference type="CDD" id="cd00067">
    <property type="entry name" value="GAL4"/>
    <property type="match status" value="1"/>
</dbReference>
<organism evidence="8 9">
    <name type="scientific">Aspergillus leporis</name>
    <dbReference type="NCBI Taxonomy" id="41062"/>
    <lineage>
        <taxon>Eukaryota</taxon>
        <taxon>Fungi</taxon>
        <taxon>Dikarya</taxon>
        <taxon>Ascomycota</taxon>
        <taxon>Pezizomycotina</taxon>
        <taxon>Eurotiomycetes</taxon>
        <taxon>Eurotiomycetidae</taxon>
        <taxon>Eurotiales</taxon>
        <taxon>Aspergillaceae</taxon>
        <taxon>Aspergillus</taxon>
        <taxon>Aspergillus subgen. Circumdati</taxon>
    </lineage>
</organism>
<dbReference type="Proteomes" id="UP000326565">
    <property type="component" value="Unassembled WGS sequence"/>
</dbReference>
<feature type="region of interest" description="Disordered" evidence="6">
    <location>
        <begin position="165"/>
        <end position="232"/>
    </location>
</feature>
<dbReference type="GO" id="GO:0000981">
    <property type="term" value="F:DNA-binding transcription factor activity, RNA polymerase II-specific"/>
    <property type="evidence" value="ECO:0007669"/>
    <property type="project" value="InterPro"/>
</dbReference>
<proteinExistence type="predicted"/>
<keyword evidence="5" id="KW-0539">Nucleus</keyword>
<dbReference type="GO" id="GO:0008270">
    <property type="term" value="F:zinc ion binding"/>
    <property type="evidence" value="ECO:0007669"/>
    <property type="project" value="InterPro"/>
</dbReference>
<dbReference type="OrthoDB" id="5296287at2759"/>
<keyword evidence="1" id="KW-0479">Metal-binding</keyword>
<dbReference type="CDD" id="cd12148">
    <property type="entry name" value="fungal_TF_MHR"/>
    <property type="match status" value="1"/>
</dbReference>
<dbReference type="InterPro" id="IPR007219">
    <property type="entry name" value="XnlR_reg_dom"/>
</dbReference>
<evidence type="ECO:0000256" key="5">
    <source>
        <dbReference type="ARBA" id="ARBA00023242"/>
    </source>
</evidence>
<evidence type="ECO:0000256" key="4">
    <source>
        <dbReference type="ARBA" id="ARBA00023163"/>
    </source>
</evidence>
<dbReference type="Pfam" id="PF04082">
    <property type="entry name" value="Fungal_trans"/>
    <property type="match status" value="1"/>
</dbReference>
<evidence type="ECO:0000256" key="3">
    <source>
        <dbReference type="ARBA" id="ARBA00023125"/>
    </source>
</evidence>
<feature type="domain" description="Zn(2)-C6 fungal-type" evidence="7">
    <location>
        <begin position="91"/>
        <end position="121"/>
    </location>
</feature>
<protein>
    <submittedName>
        <fullName evidence="8">Fungal-specific transcription factor domain-containing protein</fullName>
    </submittedName>
</protein>
<evidence type="ECO:0000256" key="2">
    <source>
        <dbReference type="ARBA" id="ARBA00023015"/>
    </source>
</evidence>
<dbReference type="InterPro" id="IPR053230">
    <property type="entry name" value="Trans_reg_galc"/>
</dbReference>
<feature type="compositionally biased region" description="Basic and acidic residues" evidence="6">
    <location>
        <begin position="212"/>
        <end position="225"/>
    </location>
</feature>
<dbReference type="PROSITE" id="PS00463">
    <property type="entry name" value="ZN2_CY6_FUNGAL_1"/>
    <property type="match status" value="1"/>
</dbReference>
<evidence type="ECO:0000256" key="6">
    <source>
        <dbReference type="SAM" id="MobiDB-lite"/>
    </source>
</evidence>
<sequence>MEASSNNPQPGDASARSKIPIQPSSDAQDNNVMLNSRPLASLSIAPRTPQMPSLPSRNSHIVKKHSTNAKVAIPRQRSGVASGYSRRVPLACESCRARKTKCSGDTPVCRQCKELRVSCKYPASWRERTKGQLDSLSAKAEAYEKLLRDIGNVVDGRTAEQIKGTLDKFSGTSSGERASTASQSSSATPQDKDDCIDDGGASSTSSIGSLEAIDRVEEDVNRNESSRATGYMGKNSEITWMQRLRKEAQQRAHKLPGPNEGEPEGGFALHTVNYHLDDLDISVPGPVQVYWMPPRAVADKLFEDYLETVHSFYPIISRTLFRAQYRTFFDSAARPGDKWLAILNLIFAISAKHAHLTQAPWRGDDNDHLVYLTRARILSMNGDALFSHPDLQQVQVEGLVAFYLLASDQINRAWKITALAVRSAISLGLNMKNTSESTPGVSKEARYRVWWCVYTFEHMLGIMTGRVPCITDGICTTPLPLPFEEDHLREPAAAKLLNDQEHRKEVVESPLASSLVRHIPSNPTGGKKSTHKDKLRDASWLKSQPITKSLIFLLYVDLAVVSQEIVNRVYSLDCALVPWRHIENRIGELRSRIDVWYTNLPKALDFTRRDDQGVDMLRGKLFLAFHYYSARITLGRPCLCRRDTRKTSPAEKSSFSHGMAEISLISARQMLDLIPDEPDAVQLYHVCPWWCILHYLMQSATVLLLELSFSCIHMPAEENGIFEASKKAIRWLFAMSECSLPARRAWELCDSNLRRIAVGMDYDLNDLPILNYEFKSHAPMASNAVANMGMSLPGNQMPAFYDPSQPSAQNEFHYGQNQQAYPGVSAIDATSATLALTSPGTDAFFPYDPISGEFIRSFFPIADGEEPWDQLHDN</sequence>
<keyword evidence="9" id="KW-1185">Reference proteome</keyword>
<evidence type="ECO:0000259" key="7">
    <source>
        <dbReference type="PROSITE" id="PS50048"/>
    </source>
</evidence>
<dbReference type="GO" id="GO:0006351">
    <property type="term" value="P:DNA-templated transcription"/>
    <property type="evidence" value="ECO:0007669"/>
    <property type="project" value="InterPro"/>
</dbReference>
<dbReference type="InterPro" id="IPR036864">
    <property type="entry name" value="Zn2-C6_fun-type_DNA-bd_sf"/>
</dbReference>
<dbReference type="AlphaFoldDB" id="A0A5N5WHY7"/>
<evidence type="ECO:0000313" key="8">
    <source>
        <dbReference type="EMBL" id="KAB8068113.1"/>
    </source>
</evidence>
<feature type="compositionally biased region" description="Polar residues" evidence="6">
    <location>
        <begin position="22"/>
        <end position="34"/>
    </location>
</feature>
<dbReference type="Pfam" id="PF00172">
    <property type="entry name" value="Zn_clus"/>
    <property type="match status" value="1"/>
</dbReference>
<dbReference type="SUPFAM" id="SSF57701">
    <property type="entry name" value="Zn2/Cys6 DNA-binding domain"/>
    <property type="match status" value="1"/>
</dbReference>
<keyword evidence="2" id="KW-0805">Transcription regulation</keyword>
<accession>A0A5N5WHY7</accession>
<dbReference type="Gene3D" id="4.10.240.10">
    <property type="entry name" value="Zn(2)-C6 fungal-type DNA-binding domain"/>
    <property type="match status" value="1"/>
</dbReference>
<evidence type="ECO:0000256" key="1">
    <source>
        <dbReference type="ARBA" id="ARBA00022723"/>
    </source>
</evidence>
<reference evidence="8 9" key="1">
    <citation type="submission" date="2019-04" db="EMBL/GenBank/DDBJ databases">
        <title>Friends and foes A comparative genomics study of 23 Aspergillus species from section Flavi.</title>
        <authorList>
            <consortium name="DOE Joint Genome Institute"/>
            <person name="Kjaerbolling I."/>
            <person name="Vesth T."/>
            <person name="Frisvad J.C."/>
            <person name="Nybo J.L."/>
            <person name="Theobald S."/>
            <person name="Kildgaard S."/>
            <person name="Isbrandt T."/>
            <person name="Kuo A."/>
            <person name="Sato A."/>
            <person name="Lyhne E.K."/>
            <person name="Kogle M.E."/>
            <person name="Wiebenga A."/>
            <person name="Kun R.S."/>
            <person name="Lubbers R.J."/>
            <person name="Makela M.R."/>
            <person name="Barry K."/>
            <person name="Chovatia M."/>
            <person name="Clum A."/>
            <person name="Daum C."/>
            <person name="Haridas S."/>
            <person name="He G."/>
            <person name="LaButti K."/>
            <person name="Lipzen A."/>
            <person name="Mondo S."/>
            <person name="Riley R."/>
            <person name="Salamov A."/>
            <person name="Simmons B.A."/>
            <person name="Magnuson J.K."/>
            <person name="Henrissat B."/>
            <person name="Mortensen U.H."/>
            <person name="Larsen T.O."/>
            <person name="Devries R.P."/>
            <person name="Grigoriev I.V."/>
            <person name="Machida M."/>
            <person name="Baker S.E."/>
            <person name="Andersen M.R."/>
        </authorList>
    </citation>
    <scope>NUCLEOTIDE SEQUENCE [LARGE SCALE GENOMIC DNA]</scope>
    <source>
        <strain evidence="8 9">CBS 151.66</strain>
    </source>
</reference>
<dbReference type="InterPro" id="IPR001138">
    <property type="entry name" value="Zn2Cys6_DnaBD"/>
</dbReference>
<feature type="compositionally biased region" description="Polar residues" evidence="6">
    <location>
        <begin position="50"/>
        <end position="59"/>
    </location>
</feature>
<dbReference type="GO" id="GO:0003677">
    <property type="term" value="F:DNA binding"/>
    <property type="evidence" value="ECO:0007669"/>
    <property type="project" value="UniProtKB-KW"/>
</dbReference>
<dbReference type="GO" id="GO:0009893">
    <property type="term" value="P:positive regulation of metabolic process"/>
    <property type="evidence" value="ECO:0007669"/>
    <property type="project" value="UniProtKB-ARBA"/>
</dbReference>
<dbReference type="SMART" id="SM00066">
    <property type="entry name" value="GAL4"/>
    <property type="match status" value="1"/>
</dbReference>
<dbReference type="EMBL" id="ML732415">
    <property type="protein sequence ID" value="KAB8068113.1"/>
    <property type="molecule type" value="Genomic_DNA"/>
</dbReference>
<keyword evidence="4" id="KW-0804">Transcription</keyword>
<gene>
    <name evidence="8" type="ORF">BDV29DRAFT_185074</name>
</gene>
<dbReference type="SMART" id="SM00906">
    <property type="entry name" value="Fungal_trans"/>
    <property type="match status" value="1"/>
</dbReference>
<keyword evidence="3" id="KW-0238">DNA-binding</keyword>
<name>A0A5N5WHY7_9EURO</name>